<keyword evidence="1" id="KW-0472">Membrane</keyword>
<evidence type="ECO:0000313" key="2">
    <source>
        <dbReference type="EMBL" id="AMD86393.1"/>
    </source>
</evidence>
<feature type="transmembrane region" description="Helical" evidence="1">
    <location>
        <begin position="6"/>
        <end position="28"/>
    </location>
</feature>
<evidence type="ECO:0008006" key="4">
    <source>
        <dbReference type="Google" id="ProtNLM"/>
    </source>
</evidence>
<feature type="transmembrane region" description="Helical" evidence="1">
    <location>
        <begin position="207"/>
        <end position="232"/>
    </location>
</feature>
<evidence type="ECO:0000256" key="1">
    <source>
        <dbReference type="SAM" id="Phobius"/>
    </source>
</evidence>
<keyword evidence="1" id="KW-1133">Transmembrane helix</keyword>
<feature type="transmembrane region" description="Helical" evidence="1">
    <location>
        <begin position="91"/>
        <end position="111"/>
    </location>
</feature>
<name>A0A0X8JCI4_ACTRD</name>
<evidence type="ECO:0000313" key="3">
    <source>
        <dbReference type="Proteomes" id="UP000065220"/>
    </source>
</evidence>
<protein>
    <recommendedName>
        <fullName evidence="4">ABC-2 type transporter domain-containing protein</fullName>
    </recommendedName>
</protein>
<dbReference type="STRING" id="111015.AXF14_00705"/>
<keyword evidence="3" id="KW-1185">Reference proteome</keyword>
<dbReference type="AlphaFoldDB" id="A0A0X8JCI4"/>
<accession>A0A0X8JCI4</accession>
<gene>
    <name evidence="2" type="ORF">AXF14_00705</name>
</gene>
<reference evidence="3" key="1">
    <citation type="submission" date="2016-02" db="EMBL/GenBank/DDBJ databases">
        <authorList>
            <person name="Holder M.E."/>
            <person name="Ajami N.J."/>
            <person name="Petrosino J.F."/>
        </authorList>
    </citation>
    <scope>NUCLEOTIDE SEQUENCE [LARGE SCALE GENOMIC DNA]</scope>
    <source>
        <strain evidence="3">CCUG 36733</strain>
    </source>
</reference>
<feature type="transmembrane region" description="Helical" evidence="1">
    <location>
        <begin position="154"/>
        <end position="175"/>
    </location>
</feature>
<sequence length="246" mass="25322">MWPLPVYLLGHLVPTVLGLVVYVLIGLLGGGDRGMVFAYVGCVVLAVRGDCLSAVSDIPVEDAALHRYHQVRRGALPAFIQYTGRAVADGASAALAVLVTAVVLGGVVGAATGDWAVIGRVLLALPLLTVTIPSAIVVGLTATAPAIGNDYQNLVHNTVAAVVTICSGAVFPTTINPVLDDVAQVMPLHHSVLAIRDVVAGAPAGTWLAQLGLELAVGVGWGVTGLVVYRWFDHRGRVTGRGAFTA</sequence>
<proteinExistence type="predicted"/>
<dbReference type="KEGG" id="ard:AXF14_00705"/>
<dbReference type="Proteomes" id="UP000065220">
    <property type="component" value="Chromosome"/>
</dbReference>
<dbReference type="EMBL" id="CP014228">
    <property type="protein sequence ID" value="AMD86393.1"/>
    <property type="molecule type" value="Genomic_DNA"/>
</dbReference>
<feature type="transmembrane region" description="Helical" evidence="1">
    <location>
        <begin position="117"/>
        <end position="142"/>
    </location>
</feature>
<organism evidence="2 3">
    <name type="scientific">Actinomyces radicidentis</name>
    <dbReference type="NCBI Taxonomy" id="111015"/>
    <lineage>
        <taxon>Bacteria</taxon>
        <taxon>Bacillati</taxon>
        <taxon>Actinomycetota</taxon>
        <taxon>Actinomycetes</taxon>
        <taxon>Actinomycetales</taxon>
        <taxon>Actinomycetaceae</taxon>
        <taxon>Actinomyces</taxon>
    </lineage>
</organism>
<keyword evidence="1" id="KW-0812">Transmembrane</keyword>